<name>A0ABU5C577_9BACI</name>
<protein>
    <submittedName>
        <fullName evidence="1">Uncharacterized protein</fullName>
    </submittedName>
</protein>
<evidence type="ECO:0000313" key="1">
    <source>
        <dbReference type="EMBL" id="MDY0394482.1"/>
    </source>
</evidence>
<accession>A0ABU5C577</accession>
<gene>
    <name evidence="1" type="ORF">RWE15_08525</name>
</gene>
<evidence type="ECO:0000313" key="2">
    <source>
        <dbReference type="Proteomes" id="UP001281447"/>
    </source>
</evidence>
<sequence length="113" mass="12638">MDDVVQAFHNGEKPVIKSSDVAHLLPNHSLSTADKQRQAAGLLTDAEEKLEIMDIAETQKQGLLDVIQLLKEQLEKPELNTFVFQGLLANLKVVKDFDTYRDRIANLLGVEVL</sequence>
<comment type="caution">
    <text evidence="1">The sequence shown here is derived from an EMBL/GenBank/DDBJ whole genome shotgun (WGS) entry which is preliminary data.</text>
</comment>
<dbReference type="Proteomes" id="UP001281447">
    <property type="component" value="Unassembled WGS sequence"/>
</dbReference>
<reference evidence="1 2" key="1">
    <citation type="submission" date="2023-10" db="EMBL/GenBank/DDBJ databases">
        <title>Virgibacillus halophilus 5B73C genome.</title>
        <authorList>
            <person name="Miliotis G."/>
            <person name="Sengupta P."/>
            <person name="Hameed A."/>
            <person name="Chuvochina M."/>
            <person name="Mcdonagh F."/>
            <person name="Simpson A.C."/>
            <person name="Singh N.K."/>
            <person name="Rekha P.D."/>
            <person name="Raman K."/>
            <person name="Hugenholtz P."/>
            <person name="Venkateswaran K."/>
        </authorList>
    </citation>
    <scope>NUCLEOTIDE SEQUENCE [LARGE SCALE GENOMIC DNA]</scope>
    <source>
        <strain evidence="1 2">5B73C</strain>
    </source>
</reference>
<dbReference type="EMBL" id="JAWDIP010000003">
    <property type="protein sequence ID" value="MDY0394482.1"/>
    <property type="molecule type" value="Genomic_DNA"/>
</dbReference>
<keyword evidence="2" id="KW-1185">Reference proteome</keyword>
<organism evidence="1 2">
    <name type="scientific">Tigheibacillus halophilus</name>
    <dbReference type="NCBI Taxonomy" id="361280"/>
    <lineage>
        <taxon>Bacteria</taxon>
        <taxon>Bacillati</taxon>
        <taxon>Bacillota</taxon>
        <taxon>Bacilli</taxon>
        <taxon>Bacillales</taxon>
        <taxon>Bacillaceae</taxon>
        <taxon>Tigheibacillus</taxon>
    </lineage>
</organism>
<proteinExistence type="predicted"/>